<dbReference type="RefSeq" id="XP_020127310.1">
    <property type="nucleotide sequence ID" value="XM_020277157.1"/>
</dbReference>
<dbReference type="EMBL" id="MNUE01000053">
    <property type="protein sequence ID" value="OJD31050.1"/>
    <property type="molecule type" value="Genomic_DNA"/>
</dbReference>
<reference evidence="1 2" key="1">
    <citation type="submission" date="2016-10" db="EMBL/GenBank/DDBJ databases">
        <title>Proteomics and genomics reveal pathogen-plant mechanisms compatible with a hemibiotrophic lifestyle of Diplodia corticola.</title>
        <authorList>
            <person name="Fernandes I."/>
            <person name="De Jonge R."/>
            <person name="Van De Peer Y."/>
            <person name="Devreese B."/>
            <person name="Alves A."/>
            <person name="Esteves A.C."/>
        </authorList>
    </citation>
    <scope>NUCLEOTIDE SEQUENCE [LARGE SCALE GENOMIC DNA]</scope>
    <source>
        <strain evidence="1 2">CBS 112549</strain>
    </source>
</reference>
<organism evidence="1 2">
    <name type="scientific">Diplodia corticola</name>
    <dbReference type="NCBI Taxonomy" id="236234"/>
    <lineage>
        <taxon>Eukaryota</taxon>
        <taxon>Fungi</taxon>
        <taxon>Dikarya</taxon>
        <taxon>Ascomycota</taxon>
        <taxon>Pezizomycotina</taxon>
        <taxon>Dothideomycetes</taxon>
        <taxon>Dothideomycetes incertae sedis</taxon>
        <taxon>Botryosphaeriales</taxon>
        <taxon>Botryosphaeriaceae</taxon>
        <taxon>Diplodia</taxon>
    </lineage>
</organism>
<proteinExistence type="predicted"/>
<dbReference type="STRING" id="236234.A0A1J9QST6"/>
<accession>A0A1J9QST6</accession>
<gene>
    <name evidence="1" type="ORF">BKCO1_5300049</name>
</gene>
<keyword evidence="2" id="KW-1185">Reference proteome</keyword>
<comment type="caution">
    <text evidence="1">The sequence shown here is derived from an EMBL/GenBank/DDBJ whole genome shotgun (WGS) entry which is preliminary data.</text>
</comment>
<name>A0A1J9QST6_9PEZI</name>
<sequence>MNSALHSGLANEHLRNANLVLDELSLKVDMLHESSRDPPSLHGIPPVLPHRRAPGACKLTSAARLARAFLFQIHRAHLPHVLRQRVDPDHLVSTEKKLCGIERDGTGGGYKLEFQDGTATAADIGRPSGATASRCLRLGHPTTLMRRCDSFKTCRKPRTDRITAQTSYGTGKMASADMAEDEWTTTFDPDVLRERMKWVVEY</sequence>
<dbReference type="GeneID" id="31017418"/>
<evidence type="ECO:0000313" key="2">
    <source>
        <dbReference type="Proteomes" id="UP000183809"/>
    </source>
</evidence>
<dbReference type="Proteomes" id="UP000183809">
    <property type="component" value="Unassembled WGS sequence"/>
</dbReference>
<protein>
    <submittedName>
        <fullName evidence="1">Salicylate hydroxylase</fullName>
    </submittedName>
</protein>
<dbReference type="AlphaFoldDB" id="A0A1J9QST6"/>
<dbReference type="OrthoDB" id="417877at2759"/>
<evidence type="ECO:0000313" key="1">
    <source>
        <dbReference type="EMBL" id="OJD31050.1"/>
    </source>
</evidence>